<evidence type="ECO:0000259" key="1">
    <source>
        <dbReference type="Pfam" id="PF04194"/>
    </source>
</evidence>
<dbReference type="PANTHER" id="PTHR46421:SF1">
    <property type="entry name" value="PROGRAMMED CELL DEATH PROTEIN 2-LIKE"/>
    <property type="match status" value="1"/>
</dbReference>
<accession>A0ABQ0DXQ8</accession>
<dbReference type="InterPro" id="IPR007320">
    <property type="entry name" value="PDCD2_C"/>
</dbReference>
<name>A0ABQ0DXQ8_9EUKA</name>
<keyword evidence="3" id="KW-1185">Reference proteome</keyword>
<reference evidence="2 3" key="1">
    <citation type="journal article" date="2019" name="PLoS Negl. Trop. Dis.">
        <title>Whole genome sequencing of Entamoeba nuttalli reveals mammalian host-related molecular signatures and a novel octapeptide-repeat surface protein.</title>
        <authorList>
            <person name="Tanaka M."/>
            <person name="Makiuchi T."/>
            <person name="Komiyama T."/>
            <person name="Shiina T."/>
            <person name="Osaki K."/>
            <person name="Tachibana H."/>
        </authorList>
    </citation>
    <scope>NUCLEOTIDE SEQUENCE [LARGE SCALE GENOMIC DNA]</scope>
    <source>
        <strain evidence="2 3">P19-061405</strain>
    </source>
</reference>
<dbReference type="InterPro" id="IPR052815">
    <property type="entry name" value="PDCD2-like_regulator"/>
</dbReference>
<dbReference type="Pfam" id="PF04194">
    <property type="entry name" value="PDCD2_C"/>
    <property type="match status" value="1"/>
</dbReference>
<feature type="domain" description="Programmed cell death protein 2 C-terminal" evidence="1">
    <location>
        <begin position="179"/>
        <end position="260"/>
    </location>
</feature>
<comment type="caution">
    <text evidence="2">The sequence shown here is derived from an EMBL/GenBank/DDBJ whole genome shotgun (WGS) entry which is preliminary data.</text>
</comment>
<proteinExistence type="predicted"/>
<gene>
    <name evidence="2" type="ORF">ENUP19_0347G0033</name>
</gene>
<evidence type="ECO:0000313" key="2">
    <source>
        <dbReference type="EMBL" id="GAB1227652.1"/>
    </source>
</evidence>
<evidence type="ECO:0000313" key="3">
    <source>
        <dbReference type="Proteomes" id="UP001628156"/>
    </source>
</evidence>
<organism evidence="2 3">
    <name type="scientific">Entamoeba nuttalli</name>
    <dbReference type="NCBI Taxonomy" id="412467"/>
    <lineage>
        <taxon>Eukaryota</taxon>
        <taxon>Amoebozoa</taxon>
        <taxon>Evosea</taxon>
        <taxon>Archamoebae</taxon>
        <taxon>Mastigamoebida</taxon>
        <taxon>Entamoebidae</taxon>
        <taxon>Entamoeba</taxon>
    </lineage>
</organism>
<protein>
    <recommendedName>
        <fullName evidence="1">Programmed cell death protein 2 C-terminal domain-containing protein</fullName>
    </recommendedName>
</protein>
<dbReference type="Proteomes" id="UP001628156">
    <property type="component" value="Unassembled WGS sequence"/>
</dbReference>
<dbReference type="PANTHER" id="PTHR46421">
    <property type="entry name" value="PROGRAMMED CELL DEATH PROTEIN 2-LIKE"/>
    <property type="match status" value="1"/>
</dbReference>
<dbReference type="EMBL" id="BAAFRS010000347">
    <property type="protein sequence ID" value="GAB1227652.1"/>
    <property type="molecule type" value="Genomic_DNA"/>
</dbReference>
<sequence length="273" mass="31926">MELNKKYLCSVGYYTNRGVSKIDEENVELSSYNGKCLNTKYPKCCECNQEMKPMLYLHCPVEEDQTRHVSIFYCPHHLCFRAFSSIQPKQEIIKKEEKTQDEGFSLIDIDDSTFASLIASQPKKEVKKKKSENCCGKWIEWYEEYKTIKEFNDSELEKIKVFKSLEEENSEDEFENVSDPQWEKFITSMNENPKQIVRYGGEPLLINESNKKRQEEVQKCSICGNELLYEFEILPSIISLIKDIPEFGALLVYSCEHCFNGTESNIIIFEPNE</sequence>